<evidence type="ECO:0000313" key="2">
    <source>
        <dbReference type="Proteomes" id="UP000015102"/>
    </source>
</evidence>
<keyword evidence="2" id="KW-1185">Reference proteome</keyword>
<dbReference type="EMBL" id="CAQQ02133836">
    <property type="status" value="NOT_ANNOTATED_CDS"/>
    <property type="molecule type" value="Genomic_DNA"/>
</dbReference>
<dbReference type="AlphaFoldDB" id="T1GRF1"/>
<evidence type="ECO:0000313" key="1">
    <source>
        <dbReference type="EnsemblMetazoa" id="MESCA006232-PA"/>
    </source>
</evidence>
<organism evidence="1 2">
    <name type="scientific">Megaselia scalaris</name>
    <name type="common">Humpbacked fly</name>
    <name type="synonym">Phora scalaris</name>
    <dbReference type="NCBI Taxonomy" id="36166"/>
    <lineage>
        <taxon>Eukaryota</taxon>
        <taxon>Metazoa</taxon>
        <taxon>Ecdysozoa</taxon>
        <taxon>Arthropoda</taxon>
        <taxon>Hexapoda</taxon>
        <taxon>Insecta</taxon>
        <taxon>Pterygota</taxon>
        <taxon>Neoptera</taxon>
        <taxon>Endopterygota</taxon>
        <taxon>Diptera</taxon>
        <taxon>Brachycera</taxon>
        <taxon>Muscomorpha</taxon>
        <taxon>Platypezoidea</taxon>
        <taxon>Phoridae</taxon>
        <taxon>Megaseliini</taxon>
        <taxon>Megaselia</taxon>
    </lineage>
</organism>
<dbReference type="EMBL" id="CAQQ02133837">
    <property type="status" value="NOT_ANNOTATED_CDS"/>
    <property type="molecule type" value="Genomic_DNA"/>
</dbReference>
<reference evidence="2" key="1">
    <citation type="submission" date="2013-02" db="EMBL/GenBank/DDBJ databases">
        <authorList>
            <person name="Hughes D."/>
        </authorList>
    </citation>
    <scope>NUCLEOTIDE SEQUENCE</scope>
    <source>
        <strain>Durham</strain>
        <strain evidence="2">NC isolate 2 -- Noor lab</strain>
    </source>
</reference>
<dbReference type="EnsemblMetazoa" id="MESCA006232-RA">
    <property type="protein sequence ID" value="MESCA006232-PA"/>
    <property type="gene ID" value="MESCA006232"/>
</dbReference>
<accession>T1GRF1</accession>
<reference evidence="1" key="2">
    <citation type="submission" date="2015-06" db="UniProtKB">
        <authorList>
            <consortium name="EnsemblMetazoa"/>
        </authorList>
    </citation>
    <scope>IDENTIFICATION</scope>
</reference>
<protein>
    <submittedName>
        <fullName evidence="1">Uncharacterized protein</fullName>
    </submittedName>
</protein>
<dbReference type="HOGENOM" id="CLU_3413312_0_0_1"/>
<proteinExistence type="predicted"/>
<sequence>MGPKTKRYARVASQQTKLTSIKIGGHGA</sequence>
<name>T1GRF1_MEGSC</name>
<dbReference type="Proteomes" id="UP000015102">
    <property type="component" value="Unassembled WGS sequence"/>
</dbReference>